<comment type="caution">
    <text evidence="2">The sequence shown here is derived from an EMBL/GenBank/DDBJ whole genome shotgun (WGS) entry which is preliminary data.</text>
</comment>
<evidence type="ECO:0000313" key="2">
    <source>
        <dbReference type="EMBL" id="MBB4022542.1"/>
    </source>
</evidence>
<dbReference type="InterPro" id="IPR008687">
    <property type="entry name" value="MobC"/>
</dbReference>
<evidence type="ECO:0000313" key="3">
    <source>
        <dbReference type="Proteomes" id="UP000585681"/>
    </source>
</evidence>
<sequence>MSTSGNKFNAIARKQAKKKPAPFSLRLTFEERSRLEELAGDEPLGSYIKRKLFDGHGASHKRARSKLRRPVKDDASLAKLLAMLGSSRIANNLNQLAKAVNIGSLPVLAETEKDIRSACSDVAAMREELLRALGQRSDAGAS</sequence>
<dbReference type="RefSeq" id="WP_054539739.1">
    <property type="nucleotide sequence ID" value="NZ_JACIEQ010000003.1"/>
</dbReference>
<dbReference type="Pfam" id="PF05713">
    <property type="entry name" value="MobC"/>
    <property type="match status" value="1"/>
</dbReference>
<protein>
    <recommendedName>
        <fullName evidence="1">Bacterial mobilisation domain-containing protein</fullName>
    </recommendedName>
</protein>
<reference evidence="2" key="1">
    <citation type="submission" date="2020-08" db="EMBL/GenBank/DDBJ databases">
        <title>Genomic Encyclopedia of Type Strains, Phase IV (KMG-IV): sequencing the most valuable type-strain genomes for metagenomic binning, comparative biology and taxonomic classification.</title>
        <authorList>
            <person name="Goeker M."/>
        </authorList>
    </citation>
    <scope>NUCLEOTIDE SEQUENCE [LARGE SCALE GENOMIC DNA]</scope>
    <source>
        <strain evidence="2">DSM 105040</strain>
    </source>
</reference>
<evidence type="ECO:0000259" key="1">
    <source>
        <dbReference type="Pfam" id="PF05713"/>
    </source>
</evidence>
<dbReference type="EMBL" id="JACIEQ010000003">
    <property type="protein sequence ID" value="MBB4022542.1"/>
    <property type="molecule type" value="Genomic_DNA"/>
</dbReference>
<proteinExistence type="predicted"/>
<name>A0A840CEL9_9RHOB</name>
<dbReference type="AlphaFoldDB" id="A0A840CEL9"/>
<accession>A0A840CEL9</accession>
<keyword evidence="3" id="KW-1185">Reference proteome</keyword>
<organism evidence="2 3">
    <name type="scientific">Actibacterium naphthalenivorans</name>
    <dbReference type="NCBI Taxonomy" id="1614693"/>
    <lineage>
        <taxon>Bacteria</taxon>
        <taxon>Pseudomonadati</taxon>
        <taxon>Pseudomonadota</taxon>
        <taxon>Alphaproteobacteria</taxon>
        <taxon>Rhodobacterales</taxon>
        <taxon>Roseobacteraceae</taxon>
        <taxon>Actibacterium</taxon>
    </lineage>
</organism>
<dbReference type="Proteomes" id="UP000585681">
    <property type="component" value="Unassembled WGS sequence"/>
</dbReference>
<feature type="domain" description="Bacterial mobilisation" evidence="1">
    <location>
        <begin position="87"/>
        <end position="116"/>
    </location>
</feature>
<gene>
    <name evidence="2" type="ORF">GGR17_002361</name>
</gene>